<organism evidence="4 5">
    <name type="scientific">Claviceps pazoutovae</name>
    <dbReference type="NCBI Taxonomy" id="1649127"/>
    <lineage>
        <taxon>Eukaryota</taxon>
        <taxon>Fungi</taxon>
        <taxon>Dikarya</taxon>
        <taxon>Ascomycota</taxon>
        <taxon>Pezizomycotina</taxon>
        <taxon>Sordariomycetes</taxon>
        <taxon>Hypocreomycetidae</taxon>
        <taxon>Hypocreales</taxon>
        <taxon>Clavicipitaceae</taxon>
        <taxon>Claviceps</taxon>
    </lineage>
</organism>
<keyword evidence="5" id="KW-1185">Reference proteome</keyword>
<comment type="similarity">
    <text evidence="1">Belongs to the sulfatase family.</text>
</comment>
<evidence type="ECO:0000256" key="2">
    <source>
        <dbReference type="SAM" id="Phobius"/>
    </source>
</evidence>
<keyword evidence="2" id="KW-0812">Transmembrane</keyword>
<dbReference type="Proteomes" id="UP000706124">
    <property type="component" value="Unassembled WGS sequence"/>
</dbReference>
<dbReference type="PANTHER" id="PTHR42693">
    <property type="entry name" value="ARYLSULFATASE FAMILY MEMBER"/>
    <property type="match status" value="1"/>
</dbReference>
<dbReference type="AlphaFoldDB" id="A0A9P7SFS6"/>
<evidence type="ECO:0000259" key="3">
    <source>
        <dbReference type="Pfam" id="PF00884"/>
    </source>
</evidence>
<dbReference type="EMBL" id="SRPO01000360">
    <property type="protein sequence ID" value="KAG5933574.1"/>
    <property type="molecule type" value="Genomic_DNA"/>
</dbReference>
<dbReference type="InterPro" id="IPR050738">
    <property type="entry name" value="Sulfatase"/>
</dbReference>
<dbReference type="OrthoDB" id="103349at2759"/>
<dbReference type="Pfam" id="PF00884">
    <property type="entry name" value="Sulfatase"/>
    <property type="match status" value="1"/>
</dbReference>
<feature type="transmembrane region" description="Helical" evidence="2">
    <location>
        <begin position="42"/>
        <end position="59"/>
    </location>
</feature>
<feature type="transmembrane region" description="Helical" evidence="2">
    <location>
        <begin position="153"/>
        <end position="174"/>
    </location>
</feature>
<evidence type="ECO:0000313" key="4">
    <source>
        <dbReference type="EMBL" id="KAG5933574.1"/>
    </source>
</evidence>
<feature type="domain" description="Sulfatase N-terminal" evidence="3">
    <location>
        <begin position="458"/>
        <end position="748"/>
    </location>
</feature>
<sequence length="885" mass="99538">MMESHHRRAGSSVASRFASRRCVLTNRRLLAAVASRFINRRLVFSIAAVSILSAKWVHIYAHITALPPAELVRWGLSFFAQDTALLLMLRVLLDVELPLFAAVNCLRIVATTWASSIAVMQHMLASINISFFIVAGSELHWRNIALASDSSSWSVLLTGLVSCSVTFVVIIFFSWLLQDIAFSLAGMAVELVKMPFTFLLSKIPYFRKQPRASDATYDHVSQKETDLEDGFEEGDEELTDQAKTHGIGPIPSSIVENKMKWLVYTVLGILLVVQAVSAIVRPAEGSLIFMSWTPILLPFIDFAHSAPSLASLNPLYGQGIGWGWDNQTALADPIRWDWLPSVDEPLDGFKDWYEPDSQHYNAANDPLKISNLDEGLLAALKGKLGDVKIRHVVLVKLESTRKDVFPFKKDGLIWEKLAETWPNGTFPEAVQERLSTLTQTARFLTGDYDDGFQHNETRRRGGINAKNDHTTATYTLKSVPGTLCGITPLVADFNVEYNHHVYQPCLPQIFNLFNALNEPKESAEGEANARADGAEADEDFTTYKWRNQFVMSVTNTYDKQDLLMPVLGYKKEDIISKEYLQSDKAKFGKVTLPDINYYGMRESATEDYIKDAFKTAKENKERVFLTHLTSTSHHPFKMPDEEVYVPLASGDSLEDVSHYVNTVGFVDRWLGRILDILDEQGVADETLVVMVGDHGLSVVETGSVTPYYQPNIGNFHVPLVVSHPKLPVIDIDSPTNSISILPTILDLLIETGSLGATNRKAAQDLVRNYEGQSLLRPLYKASMHTGQADWQFTIMNTGRAQVATRSARDPKWRLIVPVIKDTEWRFSNVEEDPHEMAPILSFDFGAFLKMVEGKYGKEAAKWTEEASFITRWWVDENAKRWRYEP</sequence>
<name>A0A9P7SFS6_9HYPO</name>
<dbReference type="PANTHER" id="PTHR42693:SF32">
    <property type="entry name" value="SULFATASE DOMAIN PROTEIN (AFU_ORTHOLOGUE AFUA_2G17610)"/>
    <property type="match status" value="1"/>
</dbReference>
<dbReference type="Gene3D" id="3.40.720.10">
    <property type="entry name" value="Alkaline Phosphatase, subunit A"/>
    <property type="match status" value="1"/>
</dbReference>
<dbReference type="InterPro" id="IPR000917">
    <property type="entry name" value="Sulfatase_N"/>
</dbReference>
<gene>
    <name evidence="4" type="ORF">E4U60_004399</name>
</gene>
<dbReference type="InterPro" id="IPR017850">
    <property type="entry name" value="Alkaline_phosphatase_core_sf"/>
</dbReference>
<proteinExistence type="inferred from homology"/>
<dbReference type="GO" id="GO:0004065">
    <property type="term" value="F:arylsulfatase activity"/>
    <property type="evidence" value="ECO:0007669"/>
    <property type="project" value="TreeGrafter"/>
</dbReference>
<keyword evidence="2" id="KW-1133">Transmembrane helix</keyword>
<evidence type="ECO:0000256" key="1">
    <source>
        <dbReference type="ARBA" id="ARBA00008779"/>
    </source>
</evidence>
<feature type="transmembrane region" description="Helical" evidence="2">
    <location>
        <begin position="261"/>
        <end position="280"/>
    </location>
</feature>
<evidence type="ECO:0000313" key="5">
    <source>
        <dbReference type="Proteomes" id="UP000706124"/>
    </source>
</evidence>
<keyword evidence="2" id="KW-0472">Membrane</keyword>
<comment type="caution">
    <text evidence="4">The sequence shown here is derived from an EMBL/GenBank/DDBJ whole genome shotgun (WGS) entry which is preliminary data.</text>
</comment>
<dbReference type="SUPFAM" id="SSF53649">
    <property type="entry name" value="Alkaline phosphatase-like"/>
    <property type="match status" value="1"/>
</dbReference>
<protein>
    <recommendedName>
        <fullName evidence="3">Sulfatase N-terminal domain-containing protein</fullName>
    </recommendedName>
</protein>
<reference evidence="4 5" key="1">
    <citation type="journal article" date="2020" name="bioRxiv">
        <title>Whole genome comparisons of ergot fungi reveals the divergence and evolution of species within the genus Claviceps are the result of varying mechanisms driving genome evolution and host range expansion.</title>
        <authorList>
            <person name="Wyka S.A."/>
            <person name="Mondo S.J."/>
            <person name="Liu M."/>
            <person name="Dettman J."/>
            <person name="Nalam V."/>
            <person name="Broders K.D."/>
        </authorList>
    </citation>
    <scope>NUCLEOTIDE SEQUENCE [LARGE SCALE GENOMIC DNA]</scope>
    <source>
        <strain evidence="4 5">CCC 1485</strain>
    </source>
</reference>
<feature type="transmembrane region" description="Helical" evidence="2">
    <location>
        <begin position="123"/>
        <end position="141"/>
    </location>
</feature>
<accession>A0A9P7SFS6</accession>